<dbReference type="PANTHER" id="PTHR46797">
    <property type="entry name" value="HTH-TYPE TRANSCRIPTIONAL REGULATOR"/>
    <property type="match status" value="1"/>
</dbReference>
<name>A0A329YND9_RHITR</name>
<dbReference type="GO" id="GO:0003700">
    <property type="term" value="F:DNA-binding transcription factor activity"/>
    <property type="evidence" value="ECO:0007669"/>
    <property type="project" value="TreeGrafter"/>
</dbReference>
<keyword evidence="1" id="KW-0238">DNA-binding</keyword>
<gene>
    <name evidence="4" type="ORF">DQ393_06215</name>
</gene>
<evidence type="ECO:0000256" key="2">
    <source>
        <dbReference type="SAM" id="Coils"/>
    </source>
</evidence>
<dbReference type="SMART" id="SM00530">
    <property type="entry name" value="HTH_XRE"/>
    <property type="match status" value="1"/>
</dbReference>
<dbReference type="RefSeq" id="WP_112341066.1">
    <property type="nucleotide sequence ID" value="NZ_QMKK01000022.1"/>
</dbReference>
<reference evidence="4 5" key="1">
    <citation type="submission" date="2018-06" db="EMBL/GenBank/DDBJ databases">
        <title>Whole Genome Sequence of an efficient microsymbiont, Rhizobium tropici.</title>
        <authorList>
            <person name="Srinivasan R."/>
            <person name="Singh H.V."/>
            <person name="Srivastava R."/>
            <person name="Kumari B."/>
            <person name="Radhakrishna A."/>
        </authorList>
    </citation>
    <scope>NUCLEOTIDE SEQUENCE [LARGE SCALE GENOMIC DNA]</scope>
    <source>
        <strain evidence="4 5">IGFRI Rhizo-19</strain>
    </source>
</reference>
<dbReference type="EMBL" id="QMKK01000022">
    <property type="protein sequence ID" value="RAX42600.1"/>
    <property type="molecule type" value="Genomic_DNA"/>
</dbReference>
<comment type="caution">
    <text evidence="4">The sequence shown here is derived from an EMBL/GenBank/DDBJ whole genome shotgun (WGS) entry which is preliminary data.</text>
</comment>
<evidence type="ECO:0000313" key="4">
    <source>
        <dbReference type="EMBL" id="RAX42600.1"/>
    </source>
</evidence>
<dbReference type="PANTHER" id="PTHR46797:SF1">
    <property type="entry name" value="METHYLPHOSPHONATE SYNTHASE"/>
    <property type="match status" value="1"/>
</dbReference>
<keyword evidence="2" id="KW-0175">Coiled coil</keyword>
<evidence type="ECO:0000313" key="5">
    <source>
        <dbReference type="Proteomes" id="UP000251205"/>
    </source>
</evidence>
<dbReference type="AlphaFoldDB" id="A0A329YND9"/>
<dbReference type="InterPro" id="IPR010982">
    <property type="entry name" value="Lambda_DNA-bd_dom_sf"/>
</dbReference>
<feature type="coiled-coil region" evidence="2">
    <location>
        <begin position="87"/>
        <end position="114"/>
    </location>
</feature>
<evidence type="ECO:0000259" key="3">
    <source>
        <dbReference type="PROSITE" id="PS50943"/>
    </source>
</evidence>
<protein>
    <recommendedName>
        <fullName evidence="3">HTH cro/C1-type domain-containing protein</fullName>
    </recommendedName>
</protein>
<dbReference type="GO" id="GO:0003677">
    <property type="term" value="F:DNA binding"/>
    <property type="evidence" value="ECO:0007669"/>
    <property type="project" value="UniProtKB-KW"/>
</dbReference>
<dbReference type="OrthoDB" id="8372448at2"/>
<dbReference type="GO" id="GO:0005829">
    <property type="term" value="C:cytosol"/>
    <property type="evidence" value="ECO:0007669"/>
    <property type="project" value="TreeGrafter"/>
</dbReference>
<proteinExistence type="predicted"/>
<dbReference type="Proteomes" id="UP000251205">
    <property type="component" value="Unassembled WGS sequence"/>
</dbReference>
<dbReference type="CDD" id="cd00093">
    <property type="entry name" value="HTH_XRE"/>
    <property type="match status" value="1"/>
</dbReference>
<dbReference type="InterPro" id="IPR001387">
    <property type="entry name" value="Cro/C1-type_HTH"/>
</dbReference>
<dbReference type="SUPFAM" id="SSF47413">
    <property type="entry name" value="lambda repressor-like DNA-binding domains"/>
    <property type="match status" value="1"/>
</dbReference>
<organism evidence="4 5">
    <name type="scientific">Rhizobium tropici</name>
    <dbReference type="NCBI Taxonomy" id="398"/>
    <lineage>
        <taxon>Bacteria</taxon>
        <taxon>Pseudomonadati</taxon>
        <taxon>Pseudomonadota</taxon>
        <taxon>Alphaproteobacteria</taxon>
        <taxon>Hyphomicrobiales</taxon>
        <taxon>Rhizobiaceae</taxon>
        <taxon>Rhizobium/Agrobacterium group</taxon>
        <taxon>Rhizobium</taxon>
    </lineage>
</organism>
<feature type="domain" description="HTH cro/C1-type" evidence="3">
    <location>
        <begin position="20"/>
        <end position="74"/>
    </location>
</feature>
<dbReference type="Gene3D" id="1.10.260.40">
    <property type="entry name" value="lambda repressor-like DNA-binding domains"/>
    <property type="match status" value="1"/>
</dbReference>
<evidence type="ECO:0000256" key="1">
    <source>
        <dbReference type="ARBA" id="ARBA00023125"/>
    </source>
</evidence>
<dbReference type="InterPro" id="IPR050807">
    <property type="entry name" value="TransReg_Diox_bact_type"/>
</dbReference>
<dbReference type="Pfam" id="PF01381">
    <property type="entry name" value="HTH_3"/>
    <property type="match status" value="1"/>
</dbReference>
<accession>A0A329YND9</accession>
<dbReference type="PROSITE" id="PS50943">
    <property type="entry name" value="HTH_CROC1"/>
    <property type="match status" value="1"/>
</dbReference>
<sequence>MTKRLTETTAQMDCAIGSRIRAIRVIRSMSQTELAEVLGITFQQIQKYEKGTNRVAASTLIIICQALRVSPLEILGLEGGGLGNSALADMALRCRDLEARIARAKRMLGGHDDEADASTTIDLVFDSSGPHACAPASPPN</sequence>